<proteinExistence type="inferred from homology"/>
<dbReference type="PANTHER" id="PTHR20371">
    <property type="entry name" value="ENOLASE-PHOSPHATASE E1"/>
    <property type="match status" value="1"/>
</dbReference>
<dbReference type="FunFam" id="3.40.50.1000:FF:000102">
    <property type="entry name" value="Enolase-phosphatase E1"/>
    <property type="match status" value="1"/>
</dbReference>
<keyword evidence="9" id="KW-1185">Reference proteome</keyword>
<dbReference type="HAMAP" id="MF_01681">
    <property type="entry name" value="Salvage_MtnC"/>
    <property type="match status" value="1"/>
</dbReference>
<dbReference type="SUPFAM" id="SSF56784">
    <property type="entry name" value="HAD-like"/>
    <property type="match status" value="1"/>
</dbReference>
<dbReference type="InterPro" id="IPR036412">
    <property type="entry name" value="HAD-like_sf"/>
</dbReference>
<gene>
    <name evidence="8" type="ORF">scyTo_0011080</name>
</gene>
<dbReference type="SFLD" id="SFLDS00003">
    <property type="entry name" value="Haloacid_Dehalogenase"/>
    <property type="match status" value="1"/>
</dbReference>
<dbReference type="STRING" id="75743.A0A401NGV2"/>
<evidence type="ECO:0000256" key="2">
    <source>
        <dbReference type="ARBA" id="ARBA00022605"/>
    </source>
</evidence>
<dbReference type="Pfam" id="PF00702">
    <property type="entry name" value="Hydrolase"/>
    <property type="match status" value="1"/>
</dbReference>
<dbReference type="SFLD" id="SFLDG01133">
    <property type="entry name" value="C1.5.4:_Enolase-phosphatase_Li"/>
    <property type="match status" value="1"/>
</dbReference>
<evidence type="ECO:0000256" key="1">
    <source>
        <dbReference type="ARBA" id="ARBA00022490"/>
    </source>
</evidence>
<evidence type="ECO:0000313" key="8">
    <source>
        <dbReference type="EMBL" id="GCB60158.1"/>
    </source>
</evidence>
<keyword evidence="7" id="KW-0539">Nucleus</keyword>
<dbReference type="InterPro" id="IPR006439">
    <property type="entry name" value="HAD-SF_hydro_IA"/>
</dbReference>
<dbReference type="GO" id="GO:0043874">
    <property type="term" value="F:acireductone synthase activity"/>
    <property type="evidence" value="ECO:0007669"/>
    <property type="project" value="InterPro"/>
</dbReference>
<dbReference type="GO" id="GO:0000287">
    <property type="term" value="F:magnesium ion binding"/>
    <property type="evidence" value="ECO:0007669"/>
    <property type="project" value="InterPro"/>
</dbReference>
<dbReference type="InterPro" id="IPR023214">
    <property type="entry name" value="HAD_sf"/>
</dbReference>
<evidence type="ECO:0000256" key="7">
    <source>
        <dbReference type="ARBA" id="ARBA00023242"/>
    </source>
</evidence>
<dbReference type="SFLD" id="SFLDG01129">
    <property type="entry name" value="C1.5:_HAD__Beta-PGM__Phosphata"/>
    <property type="match status" value="1"/>
</dbReference>
<dbReference type="OrthoDB" id="272500at2759"/>
<keyword evidence="5" id="KW-0460">Magnesium</keyword>
<organism evidence="8 9">
    <name type="scientific">Scyliorhinus torazame</name>
    <name type="common">Cloudy catshark</name>
    <name type="synonym">Catulus torazame</name>
    <dbReference type="NCBI Taxonomy" id="75743"/>
    <lineage>
        <taxon>Eukaryota</taxon>
        <taxon>Metazoa</taxon>
        <taxon>Chordata</taxon>
        <taxon>Craniata</taxon>
        <taxon>Vertebrata</taxon>
        <taxon>Chondrichthyes</taxon>
        <taxon>Elasmobranchii</taxon>
        <taxon>Galeomorphii</taxon>
        <taxon>Galeoidea</taxon>
        <taxon>Carcharhiniformes</taxon>
        <taxon>Scyliorhinidae</taxon>
        <taxon>Scyliorhinus</taxon>
    </lineage>
</organism>
<dbReference type="HAMAP" id="MF_03117">
    <property type="entry name" value="Salvage_MtnC_euk"/>
    <property type="match status" value="1"/>
</dbReference>
<dbReference type="OMA" id="LQGMVWE"/>
<keyword evidence="3" id="KW-0479">Metal-binding</keyword>
<dbReference type="Gene3D" id="1.10.720.60">
    <property type="match status" value="1"/>
</dbReference>
<keyword evidence="6" id="KW-0486">Methionine biosynthesis</keyword>
<dbReference type="NCBIfam" id="TIGR01549">
    <property type="entry name" value="HAD-SF-IA-v1"/>
    <property type="match status" value="1"/>
</dbReference>
<evidence type="ECO:0000256" key="6">
    <source>
        <dbReference type="ARBA" id="ARBA00023167"/>
    </source>
</evidence>
<dbReference type="Gene3D" id="3.40.50.1000">
    <property type="entry name" value="HAD superfamily/HAD-like"/>
    <property type="match status" value="1"/>
</dbReference>
<dbReference type="FunFam" id="1.10.720.60:FF:000002">
    <property type="entry name" value="Enolase-phosphatase E1"/>
    <property type="match status" value="1"/>
</dbReference>
<dbReference type="SFLD" id="SFLDF00044">
    <property type="entry name" value="enolase-phosphatase"/>
    <property type="match status" value="1"/>
</dbReference>
<accession>A0A401NGV2</accession>
<name>A0A401NGV2_SCYTO</name>
<dbReference type="EMBL" id="BFAA01004921">
    <property type="protein sequence ID" value="GCB60158.1"/>
    <property type="molecule type" value="Genomic_DNA"/>
</dbReference>
<feature type="non-terminal residue" evidence="8">
    <location>
        <position position="1"/>
    </location>
</feature>
<dbReference type="NCBIfam" id="TIGR01691">
    <property type="entry name" value="enolase-ppase"/>
    <property type="match status" value="1"/>
</dbReference>
<protein>
    <recommendedName>
        <fullName evidence="10">Enolase-phosphatase E1</fullName>
    </recommendedName>
</protein>
<comment type="caution">
    <text evidence="8">The sequence shown here is derived from an EMBL/GenBank/DDBJ whole genome shotgun (WGS) entry which is preliminary data.</text>
</comment>
<evidence type="ECO:0008006" key="10">
    <source>
        <dbReference type="Google" id="ProtNLM"/>
    </source>
</evidence>
<dbReference type="GO" id="GO:0019509">
    <property type="term" value="P:L-methionine salvage from methylthioadenosine"/>
    <property type="evidence" value="ECO:0007669"/>
    <property type="project" value="InterPro"/>
</dbReference>
<dbReference type="AlphaFoldDB" id="A0A401NGV2"/>
<keyword evidence="1" id="KW-0963">Cytoplasm</keyword>
<dbReference type="CDD" id="cd01629">
    <property type="entry name" value="HAD_EP"/>
    <property type="match status" value="1"/>
</dbReference>
<evidence type="ECO:0000313" key="9">
    <source>
        <dbReference type="Proteomes" id="UP000288216"/>
    </source>
</evidence>
<dbReference type="Proteomes" id="UP000288216">
    <property type="component" value="Unassembled WGS sequence"/>
</dbReference>
<evidence type="ECO:0000256" key="3">
    <source>
        <dbReference type="ARBA" id="ARBA00022723"/>
    </source>
</evidence>
<evidence type="ECO:0000256" key="4">
    <source>
        <dbReference type="ARBA" id="ARBA00022801"/>
    </source>
</evidence>
<reference evidence="8 9" key="1">
    <citation type="journal article" date="2018" name="Nat. Ecol. Evol.">
        <title>Shark genomes provide insights into elasmobranch evolution and the origin of vertebrates.</title>
        <authorList>
            <person name="Hara Y"/>
            <person name="Yamaguchi K"/>
            <person name="Onimaru K"/>
            <person name="Kadota M"/>
            <person name="Koyanagi M"/>
            <person name="Keeley SD"/>
            <person name="Tatsumi K"/>
            <person name="Tanaka K"/>
            <person name="Motone F"/>
            <person name="Kageyama Y"/>
            <person name="Nozu R"/>
            <person name="Adachi N"/>
            <person name="Nishimura O"/>
            <person name="Nakagawa R"/>
            <person name="Tanegashima C"/>
            <person name="Kiyatake I"/>
            <person name="Matsumoto R"/>
            <person name="Murakumo K"/>
            <person name="Nishida K"/>
            <person name="Terakita A"/>
            <person name="Kuratani S"/>
            <person name="Sato K"/>
            <person name="Hyodo S Kuraku.S."/>
        </authorList>
    </citation>
    <scope>NUCLEOTIDE SEQUENCE [LARGE SCALE GENOMIC DNA]</scope>
</reference>
<evidence type="ECO:0000256" key="5">
    <source>
        <dbReference type="ARBA" id="ARBA00022842"/>
    </source>
</evidence>
<dbReference type="InterPro" id="IPR023943">
    <property type="entry name" value="Enolase-ppase_E1"/>
</dbReference>
<keyword evidence="2" id="KW-0028">Amino-acid biosynthesis</keyword>
<sequence>KTCTVMVVTVVSSAVKVFLLDIEGTTTPISFVKDVLFPYIQENVNGYLHSHWHEEGCQEDVELLRKQAKDDKQLDGAVLIPEWCSGENADKKQAIKTVIDHILWQMSQDMKTTALKQLQGHMWKEAYVRGEVKGEVYKDVAPAIKEWRKAGKKVYIYSSGSVEAQKLLFGYSVEGDLLELFDGHFDTKIGSKVEMESYRRIAQDIGCSTDNILFLTDVTKEARAAEQAGVQVSLVVRPGNAELTEQEMSHSIITSFSELSLSGQ</sequence>
<dbReference type="InterPro" id="IPR027511">
    <property type="entry name" value="ENOPH1_eukaryotes"/>
</dbReference>
<dbReference type="PANTHER" id="PTHR20371:SF1">
    <property type="entry name" value="ENOLASE-PHOSPHATASE E1"/>
    <property type="match status" value="1"/>
</dbReference>
<keyword evidence="4" id="KW-0378">Hydrolase</keyword>